<feature type="transmembrane region" description="Helical" evidence="7">
    <location>
        <begin position="200"/>
        <end position="218"/>
    </location>
</feature>
<evidence type="ECO:0000256" key="1">
    <source>
        <dbReference type="ARBA" id="ARBA00007150"/>
    </source>
</evidence>
<dbReference type="RefSeq" id="WP_096527622.1">
    <property type="nucleotide sequence ID" value="NZ_AP014836.1"/>
</dbReference>
<feature type="transmembrane region" description="Helical" evidence="7">
    <location>
        <begin position="19"/>
        <end position="36"/>
    </location>
</feature>
<comment type="similarity">
    <text evidence="1 7">Belongs to the Lgt family.</text>
</comment>
<evidence type="ECO:0000256" key="2">
    <source>
        <dbReference type="ARBA" id="ARBA00022475"/>
    </source>
</evidence>
<reference evidence="8 9" key="1">
    <citation type="journal article" date="2017" name="ISME J.">
        <title>An acid-tolerant ammonia-oxidizing ?-proteobacterium from soil.</title>
        <authorList>
            <person name="Hayatsu M."/>
            <person name="Tago K."/>
            <person name="Uchiyama I."/>
            <person name="Toyoda A."/>
            <person name="Wang Y."/>
            <person name="Shimomura Y."/>
            <person name="Okubo T."/>
            <person name="Kurisu F."/>
            <person name="Hirono Y."/>
            <person name="Nonaka K."/>
            <person name="Akiyama H."/>
            <person name="Itoh T."/>
            <person name="Takami H."/>
        </authorList>
    </citation>
    <scope>NUCLEOTIDE SEQUENCE [LARGE SCALE GENOMIC DNA]</scope>
    <source>
        <strain evidence="8 9">TAO100</strain>
    </source>
</reference>
<protein>
    <recommendedName>
        <fullName evidence="7">Phosphatidylglycerol--prolipoprotein diacylglyceryl transferase</fullName>
        <ecNumber evidence="7">2.5.1.145</ecNumber>
    </recommendedName>
</protein>
<keyword evidence="2 7" id="KW-1003">Cell membrane</keyword>
<dbReference type="OrthoDB" id="871140at2"/>
<keyword evidence="8" id="KW-0449">Lipoprotein</keyword>
<feature type="binding site" evidence="7">
    <location>
        <position position="139"/>
    </location>
    <ligand>
        <name>a 1,2-diacyl-sn-glycero-3-phospho-(1'-sn-glycerol)</name>
        <dbReference type="ChEBI" id="CHEBI:64716"/>
    </ligand>
</feature>
<dbReference type="PANTHER" id="PTHR30589:SF0">
    <property type="entry name" value="PHOSPHATIDYLGLYCEROL--PROLIPOPROTEIN DIACYLGLYCERYL TRANSFERASE"/>
    <property type="match status" value="1"/>
</dbReference>
<comment type="pathway">
    <text evidence="7">Protein modification; lipoprotein biosynthesis (diacylglyceryl transfer).</text>
</comment>
<dbReference type="Pfam" id="PF01790">
    <property type="entry name" value="LGT"/>
    <property type="match status" value="1"/>
</dbReference>
<accession>A0A1Q2SPW5</accession>
<organism evidence="8 9">
    <name type="scientific">Candidatus Nitrosoglobus terrae</name>
    <dbReference type="NCBI Taxonomy" id="1630141"/>
    <lineage>
        <taxon>Bacteria</taxon>
        <taxon>Pseudomonadati</taxon>
        <taxon>Pseudomonadota</taxon>
        <taxon>Gammaproteobacteria</taxon>
        <taxon>Chromatiales</taxon>
        <taxon>Chromatiaceae</taxon>
        <taxon>Candidatus Nitrosoglobus</taxon>
    </lineage>
</organism>
<dbReference type="GO" id="GO:0042158">
    <property type="term" value="P:lipoprotein biosynthetic process"/>
    <property type="evidence" value="ECO:0007669"/>
    <property type="project" value="UniProtKB-UniRule"/>
</dbReference>
<keyword evidence="4 7" id="KW-0812">Transmembrane</keyword>
<dbReference type="UniPathway" id="UPA00664"/>
<feature type="transmembrane region" description="Helical" evidence="7">
    <location>
        <begin position="56"/>
        <end position="76"/>
    </location>
</feature>
<comment type="subcellular location">
    <subcellularLocation>
        <location evidence="7">Cell membrane</location>
        <topology evidence="7">Multi-pass membrane protein</topology>
    </subcellularLocation>
</comment>
<comment type="function">
    <text evidence="7">Catalyzes the transfer of the diacylglyceryl group from phosphatidylglycerol to the sulfhydryl group of the N-terminal cysteine of a prolipoprotein, the first step in the formation of mature lipoproteins.</text>
</comment>
<feature type="transmembrane region" description="Helical" evidence="7">
    <location>
        <begin position="230"/>
        <end position="259"/>
    </location>
</feature>
<evidence type="ECO:0000256" key="4">
    <source>
        <dbReference type="ARBA" id="ARBA00022692"/>
    </source>
</evidence>
<gene>
    <name evidence="7" type="primary">lgt</name>
    <name evidence="8" type="ORF">TAO_1783</name>
</gene>
<dbReference type="EMBL" id="AP014836">
    <property type="protein sequence ID" value="BAW81153.1"/>
    <property type="molecule type" value="Genomic_DNA"/>
</dbReference>
<dbReference type="GO" id="GO:0005886">
    <property type="term" value="C:plasma membrane"/>
    <property type="evidence" value="ECO:0007669"/>
    <property type="project" value="UniProtKB-SubCell"/>
</dbReference>
<dbReference type="GO" id="GO:0008961">
    <property type="term" value="F:phosphatidylglycerol-prolipoprotein diacylglyceryl transferase activity"/>
    <property type="evidence" value="ECO:0007669"/>
    <property type="project" value="UniProtKB-UniRule"/>
</dbReference>
<evidence type="ECO:0000256" key="5">
    <source>
        <dbReference type="ARBA" id="ARBA00022989"/>
    </source>
</evidence>
<sequence length="261" mass="29389">MINYPNIDPVALSLGPIKIHWYGVMYLIGFIGGWWLGRIRAQRPLSGWKPEQIDDLLFYCALGVVLGGRLGYVFFYGFDYLITNPGSIFKVWQGGMSFHGGLLGVLIAMGIYARKTGRSFFQVTDFIAPLIPVGLGAGRMGNFINGELWGKATDLPWGMIFHDPRAGDIPRHPSQLYEFALEGVVFFLILWFFSNRNRPPMAVSGLFLICYGLFRFAIEFVRVPDPQLGYLTLGWVTMGQILSLPMIIAGIGFLGWAYWKR</sequence>
<dbReference type="EC" id="2.5.1.145" evidence="7"/>
<evidence type="ECO:0000256" key="7">
    <source>
        <dbReference type="HAMAP-Rule" id="MF_01147"/>
    </source>
</evidence>
<dbReference type="HAMAP" id="MF_01147">
    <property type="entry name" value="Lgt"/>
    <property type="match status" value="1"/>
</dbReference>
<evidence type="ECO:0000313" key="9">
    <source>
        <dbReference type="Proteomes" id="UP000243679"/>
    </source>
</evidence>
<evidence type="ECO:0000256" key="3">
    <source>
        <dbReference type="ARBA" id="ARBA00022679"/>
    </source>
</evidence>
<dbReference type="PANTHER" id="PTHR30589">
    <property type="entry name" value="PROLIPOPROTEIN DIACYLGLYCERYL TRANSFERASE"/>
    <property type="match status" value="1"/>
</dbReference>
<evidence type="ECO:0000313" key="8">
    <source>
        <dbReference type="EMBL" id="BAW81153.1"/>
    </source>
</evidence>
<keyword evidence="3 7" id="KW-0808">Transferase</keyword>
<evidence type="ECO:0000256" key="6">
    <source>
        <dbReference type="ARBA" id="ARBA00023136"/>
    </source>
</evidence>
<keyword evidence="5 7" id="KW-1133">Transmembrane helix</keyword>
<comment type="catalytic activity">
    <reaction evidence="7">
        <text>L-cysteinyl-[prolipoprotein] + a 1,2-diacyl-sn-glycero-3-phospho-(1'-sn-glycerol) = an S-1,2-diacyl-sn-glyceryl-L-cysteinyl-[prolipoprotein] + sn-glycerol 1-phosphate + H(+)</text>
        <dbReference type="Rhea" id="RHEA:56712"/>
        <dbReference type="Rhea" id="RHEA-COMP:14679"/>
        <dbReference type="Rhea" id="RHEA-COMP:14680"/>
        <dbReference type="ChEBI" id="CHEBI:15378"/>
        <dbReference type="ChEBI" id="CHEBI:29950"/>
        <dbReference type="ChEBI" id="CHEBI:57685"/>
        <dbReference type="ChEBI" id="CHEBI:64716"/>
        <dbReference type="ChEBI" id="CHEBI:140658"/>
        <dbReference type="EC" id="2.5.1.145"/>
    </reaction>
</comment>
<dbReference type="AlphaFoldDB" id="A0A1Q2SPW5"/>
<keyword evidence="9" id="KW-1185">Reference proteome</keyword>
<keyword evidence="6 7" id="KW-0472">Membrane</keyword>
<dbReference type="InterPro" id="IPR001640">
    <property type="entry name" value="Lgt"/>
</dbReference>
<dbReference type="Proteomes" id="UP000243679">
    <property type="component" value="Chromosome"/>
</dbReference>
<feature type="transmembrane region" description="Helical" evidence="7">
    <location>
        <begin position="96"/>
        <end position="113"/>
    </location>
</feature>
<name>A0A1Q2SPW5_9GAMM</name>
<dbReference type="NCBIfam" id="TIGR00544">
    <property type="entry name" value="lgt"/>
    <property type="match status" value="1"/>
</dbReference>
<proteinExistence type="inferred from homology"/>
<dbReference type="PROSITE" id="PS01311">
    <property type="entry name" value="LGT"/>
    <property type="match status" value="1"/>
</dbReference>
<feature type="transmembrane region" description="Helical" evidence="7">
    <location>
        <begin position="176"/>
        <end position="194"/>
    </location>
</feature>
<dbReference type="KEGG" id="ntt:TAO_1783"/>